<organism evidence="10 11">
    <name type="scientific">Aquilegia coerulea</name>
    <name type="common">Rocky mountain columbine</name>
    <dbReference type="NCBI Taxonomy" id="218851"/>
    <lineage>
        <taxon>Eukaryota</taxon>
        <taxon>Viridiplantae</taxon>
        <taxon>Streptophyta</taxon>
        <taxon>Embryophyta</taxon>
        <taxon>Tracheophyta</taxon>
        <taxon>Spermatophyta</taxon>
        <taxon>Magnoliopsida</taxon>
        <taxon>Ranunculales</taxon>
        <taxon>Ranunculaceae</taxon>
        <taxon>Thalictroideae</taxon>
        <taxon>Aquilegia</taxon>
    </lineage>
</organism>
<dbReference type="InterPro" id="IPR005828">
    <property type="entry name" value="MFS_sugar_transport-like"/>
</dbReference>
<dbReference type="Pfam" id="PF00083">
    <property type="entry name" value="Sugar_tr"/>
    <property type="match status" value="1"/>
</dbReference>
<dbReference type="SUPFAM" id="SSF103473">
    <property type="entry name" value="MFS general substrate transporter"/>
    <property type="match status" value="1"/>
</dbReference>
<evidence type="ECO:0000256" key="6">
    <source>
        <dbReference type="ARBA" id="ARBA00023136"/>
    </source>
</evidence>
<feature type="transmembrane region" description="Helical" evidence="8">
    <location>
        <begin position="80"/>
        <end position="99"/>
    </location>
</feature>
<dbReference type="GO" id="GO:0051119">
    <property type="term" value="F:sugar transmembrane transporter activity"/>
    <property type="evidence" value="ECO:0007669"/>
    <property type="project" value="InterPro"/>
</dbReference>
<dbReference type="FunFam" id="1.20.1250.20:FF:000043">
    <property type="entry name" value="sugar transporter ERD6-like 6"/>
    <property type="match status" value="1"/>
</dbReference>
<feature type="transmembrane region" description="Helical" evidence="8">
    <location>
        <begin position="105"/>
        <end position="122"/>
    </location>
</feature>
<dbReference type="OrthoDB" id="6133115at2759"/>
<dbReference type="Proteomes" id="UP000230069">
    <property type="component" value="Unassembled WGS sequence"/>
</dbReference>
<evidence type="ECO:0000256" key="7">
    <source>
        <dbReference type="RuleBase" id="RU003346"/>
    </source>
</evidence>
<dbReference type="CDD" id="cd17358">
    <property type="entry name" value="MFS_GLUT6_8_Class3_like"/>
    <property type="match status" value="1"/>
</dbReference>
<keyword evidence="5 8" id="KW-1133">Transmembrane helix</keyword>
<feature type="transmembrane region" description="Helical" evidence="8">
    <location>
        <begin position="49"/>
        <end position="68"/>
    </location>
</feature>
<keyword evidence="6 8" id="KW-0472">Membrane</keyword>
<dbReference type="InterPro" id="IPR050549">
    <property type="entry name" value="MFS_Trehalose_Transporter"/>
</dbReference>
<feature type="transmembrane region" description="Helical" evidence="8">
    <location>
        <begin position="221"/>
        <end position="241"/>
    </location>
</feature>
<evidence type="ECO:0000256" key="1">
    <source>
        <dbReference type="ARBA" id="ARBA00004141"/>
    </source>
</evidence>
<feature type="transmembrane region" description="Helical" evidence="8">
    <location>
        <begin position="318"/>
        <end position="338"/>
    </location>
</feature>
<feature type="domain" description="Major facilitator superfamily (MFS) profile" evidence="9">
    <location>
        <begin position="1"/>
        <end position="372"/>
    </location>
</feature>
<feature type="transmembrane region" description="Helical" evidence="8">
    <location>
        <begin position="248"/>
        <end position="270"/>
    </location>
</feature>
<keyword evidence="11" id="KW-1185">Reference proteome</keyword>
<dbReference type="InterPro" id="IPR036259">
    <property type="entry name" value="MFS_trans_sf"/>
</dbReference>
<accession>A0A2G5DMG6</accession>
<keyword evidence="7" id="KW-0813">Transport</keyword>
<protein>
    <recommendedName>
        <fullName evidence="9">Major facilitator superfamily (MFS) profile domain-containing protein</fullName>
    </recommendedName>
</protein>
<evidence type="ECO:0000256" key="2">
    <source>
        <dbReference type="ARBA" id="ARBA00010992"/>
    </source>
</evidence>
<dbReference type="PROSITE" id="PS00216">
    <property type="entry name" value="SUGAR_TRANSPORT_1"/>
    <property type="match status" value="2"/>
</dbReference>
<proteinExistence type="inferred from homology"/>
<comment type="subcellular location">
    <subcellularLocation>
        <location evidence="1">Membrane</location>
        <topology evidence="1">Multi-pass membrane protein</topology>
    </subcellularLocation>
</comment>
<evidence type="ECO:0000256" key="5">
    <source>
        <dbReference type="ARBA" id="ARBA00022989"/>
    </source>
</evidence>
<evidence type="ECO:0000256" key="4">
    <source>
        <dbReference type="ARBA" id="ARBA00022692"/>
    </source>
</evidence>
<dbReference type="EMBL" id="KZ305034">
    <property type="protein sequence ID" value="PIA44703.1"/>
    <property type="molecule type" value="Genomic_DNA"/>
</dbReference>
<dbReference type="NCBIfam" id="TIGR00879">
    <property type="entry name" value="SP"/>
    <property type="match status" value="1"/>
</dbReference>
<dbReference type="EMBL" id="KZ305034">
    <property type="protein sequence ID" value="PIA44708.1"/>
    <property type="molecule type" value="Genomic_DNA"/>
</dbReference>
<dbReference type="InterPro" id="IPR044775">
    <property type="entry name" value="MFS_ERD6/Tret1-like"/>
</dbReference>
<keyword evidence="3" id="KW-0762">Sugar transport</keyword>
<comment type="similarity">
    <text evidence="2 7">Belongs to the major facilitator superfamily. Sugar transporter (TC 2.A.1.1) family.</text>
</comment>
<name>A0A2G5DMG6_AQUCA</name>
<dbReference type="PRINTS" id="PR00171">
    <property type="entry name" value="SUGRTRNSPORT"/>
</dbReference>
<evidence type="ECO:0000313" key="10">
    <source>
        <dbReference type="EMBL" id="PIA44708.1"/>
    </source>
</evidence>
<gene>
    <name evidence="10" type="ORF">AQUCO_01700358v1</name>
</gene>
<evidence type="ECO:0000259" key="9">
    <source>
        <dbReference type="PROSITE" id="PS50850"/>
    </source>
</evidence>
<dbReference type="PANTHER" id="PTHR48021:SF13">
    <property type="entry name" value="SUGAR TRANSPORTER ERD6-LIKE 7"/>
    <property type="match status" value="1"/>
</dbReference>
<reference evidence="10 11" key="1">
    <citation type="submission" date="2017-09" db="EMBL/GenBank/DDBJ databases">
        <title>WGS assembly of Aquilegia coerulea Goldsmith.</title>
        <authorList>
            <person name="Hodges S."/>
            <person name="Kramer E."/>
            <person name="Nordborg M."/>
            <person name="Tomkins J."/>
            <person name="Borevitz J."/>
            <person name="Derieg N."/>
            <person name="Yan J."/>
            <person name="Mihaltcheva S."/>
            <person name="Hayes R.D."/>
            <person name="Rokhsar D."/>
        </authorList>
    </citation>
    <scope>NUCLEOTIDE SEQUENCE [LARGE SCALE GENOMIC DNA]</scope>
    <source>
        <strain evidence="11">cv. Goldsmith</strain>
    </source>
</reference>
<dbReference type="PROSITE" id="PS50850">
    <property type="entry name" value="MFS"/>
    <property type="match status" value="1"/>
</dbReference>
<dbReference type="AlphaFoldDB" id="A0A2G5DMG6"/>
<dbReference type="InterPro" id="IPR003663">
    <property type="entry name" value="Sugar/inositol_transpt"/>
</dbReference>
<dbReference type="InterPro" id="IPR005829">
    <property type="entry name" value="Sugar_transporter_CS"/>
</dbReference>
<sequence length="385" mass="41922">MIGAATSGRIADFLGRKEAMRVSSVICLAGWLAVYFAKGTVSLDIGRLSTGYGMGLVSYVVPVFISEIAPKNLRGGLATLNQLMIVCGVSITLIIGTFISWRALTLIGIVPCFFLFFGLFLIPESPRWLAKVGRWKDFEVALRKLRGKDADISAEAEEIQDYIETLRHLPKAKMLDLFQRRYLLSLIIGLGLMLIQQFGGINGICFYVSHVFESAGVPPNVGTIIYACLQVPITGLGAFLMDRAGRRLLLFVSSSGLVIGCLLVGTSFFLKAHEMSLDWVPALALIGILTYIGSFSIGMGAVPWVIMSEIFPINIKGTAGSLITLVNWFASWVVSLSFNFLMSWSSYGTFFLFGGVNAVGILFIAKLVPETKGRTLEEIQASINA</sequence>
<dbReference type="PANTHER" id="PTHR48021">
    <property type="match status" value="1"/>
</dbReference>
<keyword evidence="4 8" id="KW-0812">Transmembrane</keyword>
<feature type="transmembrane region" description="Helical" evidence="8">
    <location>
        <begin position="344"/>
        <end position="365"/>
    </location>
</feature>
<evidence type="ECO:0000256" key="8">
    <source>
        <dbReference type="SAM" id="Phobius"/>
    </source>
</evidence>
<feature type="transmembrane region" description="Helical" evidence="8">
    <location>
        <begin position="19"/>
        <end position="37"/>
    </location>
</feature>
<dbReference type="GO" id="GO:0016020">
    <property type="term" value="C:membrane"/>
    <property type="evidence" value="ECO:0007669"/>
    <property type="project" value="UniProtKB-SubCell"/>
</dbReference>
<evidence type="ECO:0000256" key="3">
    <source>
        <dbReference type="ARBA" id="ARBA00022597"/>
    </source>
</evidence>
<dbReference type="InterPro" id="IPR020846">
    <property type="entry name" value="MFS_dom"/>
</dbReference>
<dbReference type="Gene3D" id="1.20.1250.20">
    <property type="entry name" value="MFS general substrate transporter like domains"/>
    <property type="match status" value="1"/>
</dbReference>
<feature type="transmembrane region" description="Helical" evidence="8">
    <location>
        <begin position="282"/>
        <end position="306"/>
    </location>
</feature>
<evidence type="ECO:0000313" key="11">
    <source>
        <dbReference type="Proteomes" id="UP000230069"/>
    </source>
</evidence>
<feature type="transmembrane region" description="Helical" evidence="8">
    <location>
        <begin position="182"/>
        <end position="209"/>
    </location>
</feature>